<feature type="domain" description="O-GlcNAc transferase C-terminal" evidence="10">
    <location>
        <begin position="1184"/>
        <end position="1424"/>
    </location>
</feature>
<protein>
    <recommendedName>
        <fullName evidence="3">protein O-GlcNAc transferase</fullName>
        <ecNumber evidence="3">2.4.1.255</ecNumber>
    </recommendedName>
</protein>
<keyword evidence="4" id="KW-0328">Glycosyltransferase</keyword>
<dbReference type="HOGENOM" id="CLU_001721_0_0_1"/>
<dbReference type="FunFam" id="1.25.40.10:FF:000552">
    <property type="entry name" value="UDP-N-acetylglucosaminyltransferase (AFU_orthologue AFUA_1G03380)"/>
    <property type="match status" value="1"/>
</dbReference>
<organism evidence="11 12">
    <name type="scientific">Aspergillus clavatus (strain ATCC 1007 / CBS 513.65 / DSM 816 / NCTC 3887 / NRRL 1 / QM 1276 / 107)</name>
    <dbReference type="NCBI Taxonomy" id="344612"/>
    <lineage>
        <taxon>Eukaryota</taxon>
        <taxon>Fungi</taxon>
        <taxon>Dikarya</taxon>
        <taxon>Ascomycota</taxon>
        <taxon>Pezizomycotina</taxon>
        <taxon>Eurotiomycetes</taxon>
        <taxon>Eurotiomycetidae</taxon>
        <taxon>Eurotiales</taxon>
        <taxon>Aspergillaceae</taxon>
        <taxon>Aspergillus</taxon>
        <taxon>Aspergillus subgen. Fumigati</taxon>
    </lineage>
</organism>
<evidence type="ECO:0000313" key="12">
    <source>
        <dbReference type="Proteomes" id="UP000006701"/>
    </source>
</evidence>
<dbReference type="FunFam" id="1.25.40.10:FF:000180">
    <property type="entry name" value="Related to UDP-N-acetylglucosaminyltransferase"/>
    <property type="match status" value="1"/>
</dbReference>
<dbReference type="Pfam" id="PF13181">
    <property type="entry name" value="TPR_8"/>
    <property type="match status" value="1"/>
</dbReference>
<dbReference type="RefSeq" id="XP_001269816.1">
    <property type="nucleotide sequence ID" value="XM_001269815.1"/>
</dbReference>
<feature type="compositionally biased region" description="Low complexity" evidence="9">
    <location>
        <begin position="72"/>
        <end position="82"/>
    </location>
</feature>
<reference evidence="11 12" key="1">
    <citation type="journal article" date="2008" name="PLoS Genet.">
        <title>Genomic islands in the pathogenic filamentous fungus Aspergillus fumigatus.</title>
        <authorList>
            <person name="Fedorova N.D."/>
            <person name="Khaldi N."/>
            <person name="Joardar V.S."/>
            <person name="Maiti R."/>
            <person name="Amedeo P."/>
            <person name="Anderson M.J."/>
            <person name="Crabtree J."/>
            <person name="Silva J.C."/>
            <person name="Badger J.H."/>
            <person name="Albarraq A."/>
            <person name="Angiuoli S."/>
            <person name="Bussey H."/>
            <person name="Bowyer P."/>
            <person name="Cotty P.J."/>
            <person name="Dyer P.S."/>
            <person name="Egan A."/>
            <person name="Galens K."/>
            <person name="Fraser-Liggett C.M."/>
            <person name="Haas B.J."/>
            <person name="Inman J.M."/>
            <person name="Kent R."/>
            <person name="Lemieux S."/>
            <person name="Malavazi I."/>
            <person name="Orvis J."/>
            <person name="Roemer T."/>
            <person name="Ronning C.M."/>
            <person name="Sundaram J.P."/>
            <person name="Sutton G."/>
            <person name="Turner G."/>
            <person name="Venter J.C."/>
            <person name="White O.R."/>
            <person name="Whitty B.R."/>
            <person name="Youngman P."/>
            <person name="Wolfe K.H."/>
            <person name="Goldman G.H."/>
            <person name="Wortman J.R."/>
            <person name="Jiang B."/>
            <person name="Denning D.W."/>
            <person name="Nierman W.C."/>
        </authorList>
    </citation>
    <scope>NUCLEOTIDE SEQUENCE [LARGE SCALE GENOMIC DNA]</scope>
    <source>
        <strain evidence="12">ATCC 1007 / CBS 513.65 / DSM 816 / NCTC 3887 / NRRL 1</strain>
    </source>
</reference>
<proteinExistence type="inferred from homology"/>
<evidence type="ECO:0000256" key="2">
    <source>
        <dbReference type="ARBA" id="ARBA00005386"/>
    </source>
</evidence>
<dbReference type="GO" id="GO:0097363">
    <property type="term" value="F:protein O-acetylglucosaminyltransferase activity"/>
    <property type="evidence" value="ECO:0007669"/>
    <property type="project" value="UniProtKB-EC"/>
</dbReference>
<keyword evidence="5" id="KW-0808">Transferase</keyword>
<evidence type="ECO:0000256" key="3">
    <source>
        <dbReference type="ARBA" id="ARBA00011970"/>
    </source>
</evidence>
<sequence length="1669" mass="184689">MLPSVAAFPSVQPHHHLPHYHTTDSANPPFDSNAASFLPSLPRGAYSKESLLSLSRTRFQYPHPVQRLGLHDPASPKSSSKSDAQHALRRKTPNGTLAAGYDGTPGDTAIQPPATKHILVSPLDSNQLVPPQAGFALDNWQQAMMDQSSTAKHMNFPPVYKNDPGRVNVAPGEIVPDFNGASWVRSLNYMPGADSMLNQSLPMQPAQQRFFMQNGSYVPTVLPATLQPCLGPTASAGAGPYGPYWPDGVYIPYRPAAFRDTRYNLPVSLSKTINHHSALPLFDTGQQQCLNPIPLPNSHGEAGFGWNATPQGMLCHDASVKANFPPRHSDQKPLDSTLNHRILAYHTRTDPNASFATQQHGAEFSALPGSNGQGYPNTYTSVLHSRTANVEFKEKILSWAHGVYVDLLASIHHARRNSVSTADGDGQAQRFMKPRIYPKPPRQPGLDFSQTSAPEFHRHNSYPSSQYDAPVRANSMGNNRPTASTSSFSGHHRPSGGHFQHTAASDTQMMDRLRHPGRLAVPAPASRFSLTSLRETSPTANAMSALEMLSNLCMESGWEWIDGMLLGGCLAYGLGDYHKAMRWYSRIIARDATHVEAISNLAATLLALERREDALQHWLRAVKLRPSFFEAVEHLIGLYCTSHRGKEAVRIIDYVQNSLRSPQNGDCFTADEHASETESDADSRASSVGSYEKASFDYDDDLGQSMVGSRNPSEASSVGFGSSGYAIPGCDNGRMLALVHAKGNMLYALGDNTGAAAAFEDAVLIAAGRRRHGIQSLIKQIFAAFSQGSRQGYPPMDSHDFRETILLYPDKALQTSKLVFAPCGTPPGIMFVAEGLARKAALSTTSNSLLSLAKIYQDGMSNVSGSGPPRKSPGVRDILALYYLSLSLQPSPSTANNVGILLAGIQNNATVRQPSRPSGEVQHPQIPGVVPGSGISLALAYYNYGLHLDSRHAHLYTNLGSLLKDIGQLQAAIRMYEQAVHCDGTFDIALANLANAVKDAGRVNDAIGYYKRAVKVNPDFAEAVCGLANALNSVCNWVGRGGVAKGHGFRDRWHVNEQGMLRDASSNETGAGWISRVIDIVNRQLKEGETWGRGILTPAMIEQFCAQLAPALESRRSASGSLAAILQSWAGQKWEGSRIVRLVERANRSITWQWYQDRYIYGKEYPLAKYQRPQLPLGLVAPNAPTVLPFHTFTCPLSAKQIRQISQRNGLRISCSTLRSPWLPATVYPPPPPPNPYLKVGYVSSDFNNHPLAHLMQSVFGLHNPSKVKAYCYATTASDKSVHRQQIEKEAPVFYDASGWPVERLVKQIVDDGIHILINLNGYTRGARNEVFAARPAPIHMSFMGFAGTLGAEWCDYILSDELSIPFETLGPGRRHARIEDRLLEEDYGEELEDWVYGEKIVFTRDTFFCCDHRQSAPDAQDARISWEEEQERRWRMRKELFPNLSDDTIILGNFNQLYKIEPTTFRTWLRILARIPNAILWLLRFPELGEQNLRETAIAWAGQETASRIIFTDVAPKNTHIARAKILDLFLDTPECNAHTTATDVLWSGTPLLTFPRYKYKMCSRMASSILSSALPNSEAGHKARTELMAVSDEDYEEKAIRLCLSLQYKNGCGGQARGRLTDLRRMLFEERWGSRLFDTQRWVRDLENAYDQVWKRWVNGEEGDIWL</sequence>
<evidence type="ECO:0000256" key="9">
    <source>
        <dbReference type="SAM" id="MobiDB-lite"/>
    </source>
</evidence>
<evidence type="ECO:0000256" key="6">
    <source>
        <dbReference type="ARBA" id="ARBA00022737"/>
    </source>
</evidence>
<dbReference type="EMBL" id="DS027059">
    <property type="protein sequence ID" value="EAW08390.1"/>
    <property type="molecule type" value="Genomic_DNA"/>
</dbReference>
<keyword evidence="6" id="KW-0677">Repeat</keyword>
<evidence type="ECO:0000259" key="10">
    <source>
        <dbReference type="Pfam" id="PF13844"/>
    </source>
</evidence>
<dbReference type="VEuPathDB" id="FungiDB:ACLA_031230"/>
<feature type="region of interest" description="Disordered" evidence="9">
    <location>
        <begin position="473"/>
        <end position="501"/>
    </location>
</feature>
<feature type="repeat" description="TPR" evidence="8">
    <location>
        <begin position="595"/>
        <end position="628"/>
    </location>
</feature>
<gene>
    <name evidence="11" type="ORF">ACLA_031230</name>
</gene>
<dbReference type="EC" id="2.4.1.255" evidence="3"/>
<dbReference type="eggNOG" id="KOG4626">
    <property type="taxonomic scope" value="Eukaryota"/>
</dbReference>
<dbReference type="OMA" id="GFRDRWH"/>
<dbReference type="KEGG" id="act:ACLA_031230"/>
<accession>A1CRW9</accession>
<feature type="domain" description="O-GlcNAc transferase C-terminal" evidence="10">
    <location>
        <begin position="1444"/>
        <end position="1648"/>
    </location>
</feature>
<feature type="repeat" description="TPR" evidence="8">
    <location>
        <begin position="953"/>
        <end position="986"/>
    </location>
</feature>
<evidence type="ECO:0000256" key="8">
    <source>
        <dbReference type="PROSITE-ProRule" id="PRU00339"/>
    </source>
</evidence>
<feature type="region of interest" description="Disordered" evidence="9">
    <location>
        <begin position="1"/>
        <end position="28"/>
    </location>
</feature>
<feature type="compositionally biased region" description="Polar residues" evidence="9">
    <location>
        <begin position="475"/>
        <end position="489"/>
    </location>
</feature>
<dbReference type="PANTHER" id="PTHR44998:SF1">
    <property type="entry name" value="UDP-N-ACETYLGLUCOSAMINE--PEPTIDE N-ACETYLGLUCOSAMINYLTRANSFERASE 110 KDA SUBUNIT"/>
    <property type="match status" value="1"/>
</dbReference>
<comment type="similarity">
    <text evidence="2">Belongs to the glycosyltransferase 41 family. O-GlcNAc transferase subfamily.</text>
</comment>
<evidence type="ECO:0000256" key="7">
    <source>
        <dbReference type="ARBA" id="ARBA00022803"/>
    </source>
</evidence>
<dbReference type="OrthoDB" id="421121at2759"/>
<dbReference type="GO" id="GO:0006493">
    <property type="term" value="P:protein O-linked glycosylation"/>
    <property type="evidence" value="ECO:0007669"/>
    <property type="project" value="TreeGrafter"/>
</dbReference>
<evidence type="ECO:0000256" key="4">
    <source>
        <dbReference type="ARBA" id="ARBA00022676"/>
    </source>
</evidence>
<dbReference type="Pfam" id="PF13844">
    <property type="entry name" value="Glyco_transf_41"/>
    <property type="match status" value="2"/>
</dbReference>
<keyword evidence="7 8" id="KW-0802">TPR repeat</keyword>
<evidence type="ECO:0000256" key="5">
    <source>
        <dbReference type="ARBA" id="ARBA00022679"/>
    </source>
</evidence>
<dbReference type="PROSITE" id="PS50005">
    <property type="entry name" value="TPR"/>
    <property type="match status" value="3"/>
</dbReference>
<keyword evidence="12" id="KW-1185">Reference proteome</keyword>
<feature type="region of interest" description="Disordered" evidence="9">
    <location>
        <begin position="666"/>
        <end position="688"/>
    </location>
</feature>
<dbReference type="InterPro" id="IPR019734">
    <property type="entry name" value="TPR_rpt"/>
</dbReference>
<dbReference type="Proteomes" id="UP000006701">
    <property type="component" value="Unassembled WGS sequence"/>
</dbReference>
<dbReference type="InterPro" id="IPR029489">
    <property type="entry name" value="OGT/SEC/SPY_C"/>
</dbReference>
<dbReference type="SMART" id="SM00028">
    <property type="entry name" value="TPR"/>
    <property type="match status" value="5"/>
</dbReference>
<evidence type="ECO:0000256" key="1">
    <source>
        <dbReference type="ARBA" id="ARBA00004922"/>
    </source>
</evidence>
<dbReference type="FunFam" id="3.40.50.11380:FF:000004">
    <property type="entry name" value="UDP-N-acetylglucosaminyltransferase (AFU_orthologue AFUA_1G03380)"/>
    <property type="match status" value="1"/>
</dbReference>
<dbReference type="Gene3D" id="1.25.40.10">
    <property type="entry name" value="Tetratricopeptide repeat domain"/>
    <property type="match status" value="3"/>
</dbReference>
<evidence type="ECO:0000313" key="11">
    <source>
        <dbReference type="EMBL" id="EAW08390.1"/>
    </source>
</evidence>
<dbReference type="GeneID" id="4702118"/>
<name>A1CRW9_ASPCL</name>
<dbReference type="STRING" id="344612.A1CRW9"/>
<dbReference type="Gene3D" id="3.40.50.2000">
    <property type="entry name" value="Glycogen Phosphorylase B"/>
    <property type="match status" value="1"/>
</dbReference>
<feature type="repeat" description="TPR" evidence="8">
    <location>
        <begin position="987"/>
        <end position="1020"/>
    </location>
</feature>
<feature type="region of interest" description="Disordered" evidence="9">
    <location>
        <begin position="66"/>
        <end position="112"/>
    </location>
</feature>
<dbReference type="FunFam" id="3.40.50.2000:FF:000110">
    <property type="entry name" value="UDP-N-acetylglucosaminyltransferase protein"/>
    <property type="match status" value="1"/>
</dbReference>
<dbReference type="SUPFAM" id="SSF48452">
    <property type="entry name" value="TPR-like"/>
    <property type="match status" value="3"/>
</dbReference>
<comment type="pathway">
    <text evidence="1">Protein modification; protein glycosylation.</text>
</comment>
<dbReference type="Gene3D" id="3.40.50.11380">
    <property type="match status" value="1"/>
</dbReference>
<dbReference type="InterPro" id="IPR011990">
    <property type="entry name" value="TPR-like_helical_dom_sf"/>
</dbReference>
<dbReference type="PANTHER" id="PTHR44998">
    <property type="match status" value="1"/>
</dbReference>